<sequence length="1558" mass="167234">MHATAPAPRPCAAASRPSIRAPAGGASADLHAASRETFRQTLLMCTQGSRVIGMSCAPSSVGGLASEVRRSLTDAGVAAHEIDLLTHVVTGHVEPYVDEMPFFLVLHAVRMAGQKLRDRAHWASPDDICRRALSQSTWRSLSRSLNRSVANVPEIGRWGDWQRVSSNWRHGMCDAIVQAAQMGAGAGAAPSRQRARRDAGHDSDATSPAPSFDFTCAGKTGYLLGALYASSLLPQQHCVAGTRHGAPTNGTALAIAPATHTRGEHVPDPTPRQARTPSGGAACEASRAPATGTSLPPRDPESHRVTPRQARPVPIDGAQARLVNFVKDIGAAIASLAALRLPGAEAAGAGAFRTPGIVLRSAAWPAPPRADDVTFLTSSPAVRQLVDSANAWRHRNAVQSELHKTFAPLMAFAMPADKEQLLEDLLEAQASLGGIDPSTLRLRRHRSIAGAQRHKAVKYWRLYDAAERIVRGELDITAHAADVTFDVSQETPVGAVYEAPTLLTASRWMMIVTQWGVRCQARANMTWTVPARLADDANSELTHALQTALALSDLAMANAYGLVSRTAVQTARHALVAALIPGIAGTTSHAHALQLSLDAGGSTHHATPAGTSVITQHARDGIALLYLMGEPLAWRAFDSPDALHDAIARNLGGLRDTLLARTPDTFRRSAQTGGLTSGLGDGTATAPMQIARQATLAVMDAEAPLVLVAPATPARVDDYCRWLSGEPNAAIEQALERWYAARQADGSSAASRTPLVGLRDIQYIERIQRLRASLSMAIPTPETMARRLARAMLARRGLADVDPDDVYVTLSEPPVTVSLTNATMTKMTSPRTTATGQLLQPATRTAIAMVPLRRDGEAPAPGARELLADVTPQGYAQQAIEAFEAFWHAHRREVRSVLKSEFIAQVWLQRATRTLSVEQANIAARIAGPIELPRLDAAQLGQRIPAPNVRREWLTVQGRASTLLMIGAPRRDAKLLLAAYPDGLQVHGFESRRALDAWFLSQTRDDETRRKLARTFASPAASSTGSPASSAAVAGDWLAGRGPDALGAAVSQPEDTFALMTDAYRRLSTHTLADDAESGNGARWLNVMGAIANADVAFGLGSWVLPATRPVGIGISMLDVALGAVGEIVGVATDRDDLRRQGWRSMLSAVGSQGIALARFRALGFLTGDAKFRYFVEEAPNRDERLIPGLHRSAGRLYASVDMATRAYTEFDPATGFFRLVPAERATGVTADGPLARLSSGGHWHTVSPGDSAAPPLDDPLIAWRIEQGFRRRFDALTSLRNRRFDDARRAVTTAQALQGQRLSAERIRWQLRLLKLEFLDPAIDDVETLGTLAGRIGELQNLFDSSAVIAVGSLEQRARAVGAGYIQITQSPRVFLSHIRAGLVRATAVAGLRGTPHLVVQRFNMLARLPPQASEPLMGDLSWIGNVEGGMREVPAAPGALGPEFTTLFERAPDTSLAYELNIGARRYLLGRSVNSRGAASYYFLDPDTGMVIHHDPEALLDLAREHLSDAAHAYGQPTDGTPPLVDILEVDAERLGRTDIHRDSFRVLSVREALEL</sequence>
<evidence type="ECO:0000313" key="3">
    <source>
        <dbReference type="EMBL" id="VVE66424.1"/>
    </source>
</evidence>
<feature type="compositionally biased region" description="Low complexity" evidence="1">
    <location>
        <begin position="1"/>
        <end position="23"/>
    </location>
</feature>
<dbReference type="Pfam" id="PF20178">
    <property type="entry name" value="ToxA_N"/>
    <property type="match status" value="1"/>
</dbReference>
<feature type="domain" description="Dermonecrotic toxin N-terminal" evidence="2">
    <location>
        <begin position="778"/>
        <end position="1017"/>
    </location>
</feature>
<organism evidence="3 4">
    <name type="scientific">Pandoraea pnomenusa</name>
    <dbReference type="NCBI Taxonomy" id="93220"/>
    <lineage>
        <taxon>Bacteria</taxon>
        <taxon>Pseudomonadati</taxon>
        <taxon>Pseudomonadota</taxon>
        <taxon>Betaproteobacteria</taxon>
        <taxon>Burkholderiales</taxon>
        <taxon>Burkholderiaceae</taxon>
        <taxon>Pandoraea</taxon>
    </lineage>
</organism>
<evidence type="ECO:0000313" key="4">
    <source>
        <dbReference type="Proteomes" id="UP000361468"/>
    </source>
</evidence>
<name>A0ABY6WJC8_9BURK</name>
<accession>A0ABY6WJC8</accession>
<proteinExistence type="predicted"/>
<reference evidence="3 4" key="1">
    <citation type="submission" date="2019-08" db="EMBL/GenBank/DDBJ databases">
        <authorList>
            <person name="Peeters C."/>
        </authorList>
    </citation>
    <scope>NUCLEOTIDE SEQUENCE [LARGE SCALE GENOMIC DNA]</scope>
    <source>
        <strain evidence="3 4">LMG 31119</strain>
    </source>
</reference>
<evidence type="ECO:0000259" key="2">
    <source>
        <dbReference type="Pfam" id="PF20178"/>
    </source>
</evidence>
<protein>
    <submittedName>
        <fullName evidence="3">Toxin Afp18</fullName>
    </submittedName>
</protein>
<dbReference type="EMBL" id="CABPSO010000006">
    <property type="protein sequence ID" value="VVE66424.1"/>
    <property type="molecule type" value="Genomic_DNA"/>
</dbReference>
<evidence type="ECO:0000256" key="1">
    <source>
        <dbReference type="SAM" id="MobiDB-lite"/>
    </source>
</evidence>
<dbReference type="InterPro" id="IPR046673">
    <property type="entry name" value="ToxA_N"/>
</dbReference>
<comment type="caution">
    <text evidence="3">The sequence shown here is derived from an EMBL/GenBank/DDBJ whole genome shotgun (WGS) entry which is preliminary data.</text>
</comment>
<feature type="region of interest" description="Disordered" evidence="1">
    <location>
        <begin position="184"/>
        <end position="211"/>
    </location>
</feature>
<feature type="region of interest" description="Disordered" evidence="1">
    <location>
        <begin position="259"/>
        <end position="312"/>
    </location>
</feature>
<feature type="region of interest" description="Disordered" evidence="1">
    <location>
        <begin position="1"/>
        <end position="26"/>
    </location>
</feature>
<gene>
    <name evidence="3" type="ORF">PPN31119_02260</name>
</gene>
<dbReference type="Proteomes" id="UP000361468">
    <property type="component" value="Unassembled WGS sequence"/>
</dbReference>
<keyword evidence="4" id="KW-1185">Reference proteome</keyword>